<dbReference type="EMBL" id="JACHMX010000001">
    <property type="protein sequence ID" value="MBB5850279.1"/>
    <property type="molecule type" value="Genomic_DNA"/>
</dbReference>
<reference evidence="4 5" key="1">
    <citation type="submission" date="2020-08" db="EMBL/GenBank/DDBJ databases">
        <title>Sequencing the genomes of 1000 actinobacteria strains.</title>
        <authorList>
            <person name="Klenk H.-P."/>
        </authorList>
    </citation>
    <scope>NUCLEOTIDE SEQUENCE [LARGE SCALE GENOMIC DNA]</scope>
    <source>
        <strain evidence="4 5">DSM 45272</strain>
    </source>
</reference>
<keyword evidence="2" id="KW-1133">Transmembrane helix</keyword>
<comment type="similarity">
    <text evidence="1">Belongs to the EamA transporter family.</text>
</comment>
<feature type="domain" description="EamA" evidence="3">
    <location>
        <begin position="147"/>
        <end position="277"/>
    </location>
</feature>
<proteinExistence type="inferred from homology"/>
<keyword evidence="5" id="KW-1185">Reference proteome</keyword>
<dbReference type="AlphaFoldDB" id="A0A841ANG7"/>
<dbReference type="InterPro" id="IPR000620">
    <property type="entry name" value="EamA_dom"/>
</dbReference>
<dbReference type="InterPro" id="IPR037185">
    <property type="entry name" value="EmrE-like"/>
</dbReference>
<feature type="transmembrane region" description="Helical" evidence="2">
    <location>
        <begin position="144"/>
        <end position="163"/>
    </location>
</feature>
<evidence type="ECO:0000256" key="1">
    <source>
        <dbReference type="ARBA" id="ARBA00007362"/>
    </source>
</evidence>
<name>A0A841ANG7_9PSEU</name>
<evidence type="ECO:0000313" key="4">
    <source>
        <dbReference type="EMBL" id="MBB5850279.1"/>
    </source>
</evidence>
<keyword evidence="2" id="KW-0812">Transmembrane</keyword>
<dbReference type="Proteomes" id="UP000580861">
    <property type="component" value="Unassembled WGS sequence"/>
</dbReference>
<evidence type="ECO:0000256" key="2">
    <source>
        <dbReference type="SAM" id="Phobius"/>
    </source>
</evidence>
<dbReference type="PANTHER" id="PTHR22911:SF137">
    <property type="entry name" value="SOLUTE CARRIER FAMILY 35 MEMBER G2-RELATED"/>
    <property type="match status" value="1"/>
</dbReference>
<feature type="transmembrane region" description="Helical" evidence="2">
    <location>
        <begin position="90"/>
        <end position="108"/>
    </location>
</feature>
<feature type="transmembrane region" description="Helical" evidence="2">
    <location>
        <begin position="114"/>
        <end position="132"/>
    </location>
</feature>
<dbReference type="GO" id="GO:0016020">
    <property type="term" value="C:membrane"/>
    <property type="evidence" value="ECO:0007669"/>
    <property type="project" value="InterPro"/>
</dbReference>
<dbReference type="Pfam" id="PF00892">
    <property type="entry name" value="EamA"/>
    <property type="match status" value="2"/>
</dbReference>
<feature type="transmembrane region" description="Helical" evidence="2">
    <location>
        <begin position="31"/>
        <end position="51"/>
    </location>
</feature>
<dbReference type="PANTHER" id="PTHR22911">
    <property type="entry name" value="ACYL-MALONYL CONDENSING ENZYME-RELATED"/>
    <property type="match status" value="1"/>
</dbReference>
<evidence type="ECO:0000313" key="5">
    <source>
        <dbReference type="Proteomes" id="UP000580861"/>
    </source>
</evidence>
<organism evidence="4 5">
    <name type="scientific">Amycolatopsis umgeniensis</name>
    <dbReference type="NCBI Taxonomy" id="336628"/>
    <lineage>
        <taxon>Bacteria</taxon>
        <taxon>Bacillati</taxon>
        <taxon>Actinomycetota</taxon>
        <taxon>Actinomycetes</taxon>
        <taxon>Pseudonocardiales</taxon>
        <taxon>Pseudonocardiaceae</taxon>
        <taxon>Amycolatopsis</taxon>
    </lineage>
</organism>
<dbReference type="RefSeq" id="WP_184891561.1">
    <property type="nucleotide sequence ID" value="NZ_JACHMX010000001.1"/>
</dbReference>
<feature type="transmembrane region" description="Helical" evidence="2">
    <location>
        <begin position="232"/>
        <end position="254"/>
    </location>
</feature>
<evidence type="ECO:0000259" key="3">
    <source>
        <dbReference type="Pfam" id="PF00892"/>
    </source>
</evidence>
<gene>
    <name evidence="4" type="ORF">HDA45_000366</name>
</gene>
<accession>A0A841ANG7</accession>
<feature type="transmembrane region" description="Helical" evidence="2">
    <location>
        <begin position="175"/>
        <end position="194"/>
    </location>
</feature>
<feature type="domain" description="EamA" evidence="3">
    <location>
        <begin position="2"/>
        <end position="132"/>
    </location>
</feature>
<keyword evidence="2" id="KW-0472">Membrane</keyword>
<comment type="caution">
    <text evidence="4">The sequence shown here is derived from an EMBL/GenBank/DDBJ whole genome shotgun (WGS) entry which is preliminary data.</text>
</comment>
<sequence length="280" mass="27949">MLAVLLALGASLGWGTSDFLGGLKSRSLPLTSVLLISQTTALALLVALVAAKGTPLPELSSLGQAAMAGLAETAAVAALYRGLAVGRMGIVAPVAATAPVVPLVAGLVTGQVPAPLQFAGLALALVGLVITSKAPDDGGTSPRALPSILYGLLASLGFGTFFLAMHNASGEDVGWALLVARLTAVTAIATVIAAQRRRVTFTGADLPATAAIGVLIITADFLYATASNLGMASIAAVLGSLHTIVTIALARIVLKERLGRLQQFGIALSLVGVVAISTAT</sequence>
<protein>
    <submittedName>
        <fullName evidence="4">Drug/metabolite transporter (DMT)-like permease</fullName>
    </submittedName>
</protein>
<dbReference type="Gene3D" id="1.10.3730.20">
    <property type="match status" value="1"/>
</dbReference>
<dbReference type="SUPFAM" id="SSF103481">
    <property type="entry name" value="Multidrug resistance efflux transporter EmrE"/>
    <property type="match status" value="2"/>
</dbReference>
<feature type="transmembrane region" description="Helical" evidence="2">
    <location>
        <begin position="206"/>
        <end position="226"/>
    </location>
</feature>